<dbReference type="Gene3D" id="1.25.40.10">
    <property type="entry name" value="Tetratricopeptide repeat domain"/>
    <property type="match status" value="2"/>
</dbReference>
<keyword evidence="1" id="KW-0677">Repeat</keyword>
<dbReference type="PANTHER" id="PTHR47447">
    <property type="entry name" value="OS03G0856100 PROTEIN"/>
    <property type="match status" value="1"/>
</dbReference>
<dbReference type="PROSITE" id="PS51375">
    <property type="entry name" value="PPR"/>
    <property type="match status" value="1"/>
</dbReference>
<dbReference type="PANTHER" id="PTHR47447:SF17">
    <property type="entry name" value="OS12G0638900 PROTEIN"/>
    <property type="match status" value="1"/>
</dbReference>
<dbReference type="AlphaFoldDB" id="A0AAV8UZH6"/>
<dbReference type="EMBL" id="JAMWBK010000002">
    <property type="protein sequence ID" value="KAJ8908015.1"/>
    <property type="molecule type" value="Genomic_DNA"/>
</dbReference>
<reference evidence="3 4" key="1">
    <citation type="journal article" date="2023" name="Nat. Commun.">
        <title>Origin of minicircular mitochondrial genomes in red algae.</title>
        <authorList>
            <person name="Lee Y."/>
            <person name="Cho C.H."/>
            <person name="Lee Y.M."/>
            <person name="Park S.I."/>
            <person name="Yang J.H."/>
            <person name="West J.A."/>
            <person name="Bhattacharya D."/>
            <person name="Yoon H.S."/>
        </authorList>
    </citation>
    <scope>NUCLEOTIDE SEQUENCE [LARGE SCALE GENOMIC DNA]</scope>
    <source>
        <strain evidence="3 4">CCMP1338</strain>
        <tissue evidence="3">Whole cell</tissue>
    </source>
</reference>
<evidence type="ECO:0000256" key="2">
    <source>
        <dbReference type="PROSITE-ProRule" id="PRU00708"/>
    </source>
</evidence>
<evidence type="ECO:0008006" key="5">
    <source>
        <dbReference type="Google" id="ProtNLM"/>
    </source>
</evidence>
<organism evidence="3 4">
    <name type="scientific">Rhodosorus marinus</name>
    <dbReference type="NCBI Taxonomy" id="101924"/>
    <lineage>
        <taxon>Eukaryota</taxon>
        <taxon>Rhodophyta</taxon>
        <taxon>Stylonematophyceae</taxon>
        <taxon>Stylonematales</taxon>
        <taxon>Stylonemataceae</taxon>
        <taxon>Rhodosorus</taxon>
    </lineage>
</organism>
<feature type="repeat" description="PPR" evidence="2">
    <location>
        <begin position="391"/>
        <end position="425"/>
    </location>
</feature>
<dbReference type="InterPro" id="IPR011990">
    <property type="entry name" value="TPR-like_helical_dom_sf"/>
</dbReference>
<gene>
    <name evidence="3" type="ORF">NDN08_008113</name>
</gene>
<sequence>MEMNLSGFVECAGLLRGRNSQRGGCGLTAVCSEKQRLEADVRRVKLARHVNRIEGRLKLGRLTDAEEFYRRDREAGRLESGWYFGRLILAFGELHSVEKAEMIFEDYLLRFTPEEPVLGAMMRVYANHGIVEKINKLRSFQADYGVKSSAATYKDVLRGYVTAAQMDRAELIFACLEDLPEQPDRQAFLILLDGYRKDLPGLQSTWKRMKTASNFQITLDDCAQAIEAFGALDDVRSAESIFEDFEKDFPGRQRTTKLLASIIKVYGENGNLAAVRMYHLWAILLKRDDDPEMLNSLLRAYLLCGDLAQTLAVKNKLLDLELAVEELSLVALLKFYAERGRKEDAMDVYNQLREPSVASSKMTVRAMSYAGDMTAAEEKQKELTNRGTPPDVEICNVMVEGYLRTRETRDARRWLRRMNHSNIKADRETYRIVLEAYVAEFGPDTCVVELLKELAKCADSITVFANIVLLCTSPGQDPEEVERELSRLVKLGKLDEQVGANLALHAHLSSENSDGLWRVWKFMHRRRLPVSGCVREQLTGQKWVQERFQRGD</sequence>
<dbReference type="Pfam" id="PF13041">
    <property type="entry name" value="PPR_2"/>
    <property type="match status" value="1"/>
</dbReference>
<evidence type="ECO:0000313" key="3">
    <source>
        <dbReference type="EMBL" id="KAJ8908015.1"/>
    </source>
</evidence>
<protein>
    <recommendedName>
        <fullName evidence="5">Pentacotripeptide-repeat region of PRORP domain-containing protein</fullName>
    </recommendedName>
</protein>
<dbReference type="SUPFAM" id="SSF48452">
    <property type="entry name" value="TPR-like"/>
    <property type="match status" value="1"/>
</dbReference>
<name>A0AAV8UZH6_9RHOD</name>
<accession>A0AAV8UZH6</accession>
<comment type="caution">
    <text evidence="3">The sequence shown here is derived from an EMBL/GenBank/DDBJ whole genome shotgun (WGS) entry which is preliminary data.</text>
</comment>
<dbReference type="InterPro" id="IPR002885">
    <property type="entry name" value="PPR_rpt"/>
</dbReference>
<proteinExistence type="predicted"/>
<evidence type="ECO:0000256" key="1">
    <source>
        <dbReference type="ARBA" id="ARBA00022737"/>
    </source>
</evidence>
<dbReference type="NCBIfam" id="TIGR00756">
    <property type="entry name" value="PPR"/>
    <property type="match status" value="1"/>
</dbReference>
<keyword evidence="4" id="KW-1185">Reference proteome</keyword>
<dbReference type="Proteomes" id="UP001157974">
    <property type="component" value="Unassembled WGS sequence"/>
</dbReference>
<evidence type="ECO:0000313" key="4">
    <source>
        <dbReference type="Proteomes" id="UP001157974"/>
    </source>
</evidence>